<evidence type="ECO:0000259" key="5">
    <source>
        <dbReference type="Pfam" id="PF00931"/>
    </source>
</evidence>
<evidence type="ECO:0000259" key="6">
    <source>
        <dbReference type="Pfam" id="PF18052"/>
    </source>
</evidence>
<dbReference type="InterPro" id="IPR044974">
    <property type="entry name" value="Disease_R_plants"/>
</dbReference>
<dbReference type="InterPro" id="IPR055414">
    <property type="entry name" value="LRR_R13L4/SHOC2-like"/>
</dbReference>
<dbReference type="Gene3D" id="1.10.8.430">
    <property type="entry name" value="Helical domain of apoptotic protease-activating factors"/>
    <property type="match status" value="1"/>
</dbReference>
<comment type="caution">
    <text evidence="8">The sequence shown here is derived from an EMBL/GenBank/DDBJ whole genome shotgun (WGS) entry which is preliminary data.</text>
</comment>
<evidence type="ECO:0000256" key="2">
    <source>
        <dbReference type="ARBA" id="ARBA00022741"/>
    </source>
</evidence>
<organism evidence="8 9">
    <name type="scientific">Vitis vinifera</name>
    <name type="common">Grape</name>
    <dbReference type="NCBI Taxonomy" id="29760"/>
    <lineage>
        <taxon>Eukaryota</taxon>
        <taxon>Viridiplantae</taxon>
        <taxon>Streptophyta</taxon>
        <taxon>Embryophyta</taxon>
        <taxon>Tracheophyta</taxon>
        <taxon>Spermatophyta</taxon>
        <taxon>Magnoliopsida</taxon>
        <taxon>eudicotyledons</taxon>
        <taxon>Gunneridae</taxon>
        <taxon>Pentapetalae</taxon>
        <taxon>rosids</taxon>
        <taxon>Vitales</taxon>
        <taxon>Vitaceae</taxon>
        <taxon>Viteae</taxon>
        <taxon>Vitis</taxon>
    </lineage>
</organism>
<dbReference type="InterPro" id="IPR038005">
    <property type="entry name" value="RX-like_CC"/>
</dbReference>
<keyword evidence="3" id="KW-0611">Plant defense</keyword>
<feature type="domain" description="NB-ARC" evidence="5">
    <location>
        <begin position="266"/>
        <end position="314"/>
    </location>
</feature>
<feature type="domain" description="NB-ARC" evidence="5">
    <location>
        <begin position="316"/>
        <end position="393"/>
    </location>
</feature>
<keyword evidence="1" id="KW-0677">Repeat</keyword>
<dbReference type="SUPFAM" id="SSF52540">
    <property type="entry name" value="P-loop containing nucleoside triphosphate hydrolases"/>
    <property type="match status" value="1"/>
</dbReference>
<dbReference type="PRINTS" id="PR00364">
    <property type="entry name" value="DISEASERSIST"/>
</dbReference>
<dbReference type="Pfam" id="PF23598">
    <property type="entry name" value="LRR_14"/>
    <property type="match status" value="1"/>
</dbReference>
<dbReference type="PANTHER" id="PTHR23155">
    <property type="entry name" value="DISEASE RESISTANCE PROTEIN RP"/>
    <property type="match status" value="1"/>
</dbReference>
<dbReference type="GO" id="GO:0006952">
    <property type="term" value="P:defense response"/>
    <property type="evidence" value="ECO:0007669"/>
    <property type="project" value="UniProtKB-KW"/>
</dbReference>
<feature type="domain" description="Disease resistance R13L4/SHOC-2-like LRR" evidence="7">
    <location>
        <begin position="590"/>
        <end position="769"/>
    </location>
</feature>
<dbReference type="PANTHER" id="PTHR23155:SF1172">
    <property type="entry name" value="DISEASE RESISTANCE RPP13-LIKE PROTEIN 4"/>
    <property type="match status" value="1"/>
</dbReference>
<dbReference type="InterPro" id="IPR032675">
    <property type="entry name" value="LRR_dom_sf"/>
</dbReference>
<evidence type="ECO:0000256" key="4">
    <source>
        <dbReference type="SAM" id="MobiDB-lite"/>
    </source>
</evidence>
<protein>
    <submittedName>
        <fullName evidence="8">Disease resistance RPP13-like protein 4</fullName>
    </submittedName>
</protein>
<evidence type="ECO:0000259" key="7">
    <source>
        <dbReference type="Pfam" id="PF23598"/>
    </source>
</evidence>
<feature type="region of interest" description="Disordered" evidence="4">
    <location>
        <begin position="1"/>
        <end position="39"/>
    </location>
</feature>
<evidence type="ECO:0000256" key="1">
    <source>
        <dbReference type="ARBA" id="ARBA00022737"/>
    </source>
</evidence>
<dbReference type="SUPFAM" id="SSF52047">
    <property type="entry name" value="RNI-like"/>
    <property type="match status" value="1"/>
</dbReference>
<dbReference type="EMBL" id="QGNW01000467">
    <property type="protein sequence ID" value="RVW70329.1"/>
    <property type="molecule type" value="Genomic_DNA"/>
</dbReference>
<dbReference type="AlphaFoldDB" id="A0A438GDP2"/>
<dbReference type="GO" id="GO:0043531">
    <property type="term" value="F:ADP binding"/>
    <property type="evidence" value="ECO:0007669"/>
    <property type="project" value="InterPro"/>
</dbReference>
<dbReference type="GO" id="GO:0051707">
    <property type="term" value="P:response to other organism"/>
    <property type="evidence" value="ECO:0007669"/>
    <property type="project" value="UniProtKB-ARBA"/>
</dbReference>
<dbReference type="InterPro" id="IPR002182">
    <property type="entry name" value="NB-ARC"/>
</dbReference>
<dbReference type="InterPro" id="IPR041118">
    <property type="entry name" value="Rx_N"/>
</dbReference>
<dbReference type="Gene3D" id="3.40.50.300">
    <property type="entry name" value="P-loop containing nucleotide triphosphate hydrolases"/>
    <property type="match status" value="2"/>
</dbReference>
<feature type="domain" description="Disease resistance N-terminal" evidence="6">
    <location>
        <begin position="100"/>
        <end position="190"/>
    </location>
</feature>
<dbReference type="Pfam" id="PF18052">
    <property type="entry name" value="Rx_N"/>
    <property type="match status" value="1"/>
</dbReference>
<dbReference type="Pfam" id="PF00931">
    <property type="entry name" value="NB-ARC"/>
    <property type="match status" value="2"/>
</dbReference>
<evidence type="ECO:0000256" key="3">
    <source>
        <dbReference type="ARBA" id="ARBA00022821"/>
    </source>
</evidence>
<dbReference type="Gene3D" id="1.20.5.4130">
    <property type="match status" value="1"/>
</dbReference>
<proteinExistence type="predicted"/>
<sequence length="834" mass="94898">MKNGRKLGTEGRGRVGGGSMGEEGKGGKSVGKKRREASGQGVWTHPPMVLLAMVRERYKSVGLLPDIRRLPGDPLPLRASVGASSPYKRLSETMRMVDAVVAVALDRLLQVLTSQGLQFIKFDREFEEVRTELLYINSFLKDAEKVKQVNQMEMLRTIMQDSREMVYDVEDIMEDFELHRLKCHGGYKLHCMGFSSLSSMKFYFEIGKRLRMVRERMTKARGRMTPYLGTALALPSQWPEWGRQPLRNPILVDEAGTVGLAEDQWKIRECLLEASGHLTVIGIVGMGGIGKTTLAQQIYNDRSLKEQYGYIIFLTLDKKYLIILDDVWGADEGLWWESLKSGFPHRAGSCVIVTTRDEEVARSMGATHRCIHHLRLLSEENGWSLFSKVVFVRDGGQCPNMDLEVIGKEIVSQCRGLPLAIKIAGGMMVGKEKSAHKWSQISKHLKQELATHNKDKVIFSTLSLSYEELPTHLKPCFLSFAMFPEDTEIFVHTMIHWLIQTIFETNFFNCRLHDMVRDMVIKIAREENFMCLDDKGRPSLCVQSHRGGILRSINLESFEVNSKSLRTSVGMHIEPSVLKTWDWVAAASDLSQNRMKKLPNSITNLRKLQILRLYNWPNLRRLPPSVTTLEQLNIMQIFGCDSLECMPKGFSNLHNLQTLWGFTPGSWRHKDGCRVAELRHLNQLETLFIEIKSEDQIVEGELNVLSQLQDLKIKASNGSSGLAGKINGWFSSLQQLEKLRLYGLQGVTTPTWLNPTSLPNLRHLSIVFSERLCALEPHFLGHPECEMDDLDELDEEWPMIKGAMPFLKLMKVQVCPKLKLFPIDVTREGQWKKG</sequence>
<dbReference type="Proteomes" id="UP000288805">
    <property type="component" value="Unassembled WGS sequence"/>
</dbReference>
<dbReference type="InterPro" id="IPR042197">
    <property type="entry name" value="Apaf_helical"/>
</dbReference>
<accession>A0A438GDP2</accession>
<evidence type="ECO:0000313" key="8">
    <source>
        <dbReference type="EMBL" id="RVW70329.1"/>
    </source>
</evidence>
<keyword evidence="2" id="KW-0547">Nucleotide-binding</keyword>
<name>A0A438GDP2_VITVI</name>
<reference evidence="8 9" key="1">
    <citation type="journal article" date="2018" name="PLoS Genet.">
        <title>Population sequencing reveals clonal diversity and ancestral inbreeding in the grapevine cultivar Chardonnay.</title>
        <authorList>
            <person name="Roach M.J."/>
            <person name="Johnson D.L."/>
            <person name="Bohlmann J."/>
            <person name="van Vuuren H.J."/>
            <person name="Jones S.J."/>
            <person name="Pretorius I.S."/>
            <person name="Schmidt S.A."/>
            <person name="Borneman A.R."/>
        </authorList>
    </citation>
    <scope>NUCLEOTIDE SEQUENCE [LARGE SCALE GENOMIC DNA]</scope>
    <source>
        <strain evidence="9">cv. Chardonnay</strain>
        <tissue evidence="8">Leaf</tissue>
    </source>
</reference>
<gene>
    <name evidence="8" type="primary">RPP13L4_8</name>
    <name evidence="8" type="ORF">CK203_048754</name>
</gene>
<evidence type="ECO:0000313" key="9">
    <source>
        <dbReference type="Proteomes" id="UP000288805"/>
    </source>
</evidence>
<dbReference type="CDD" id="cd14798">
    <property type="entry name" value="RX-CC_like"/>
    <property type="match status" value="1"/>
</dbReference>
<dbReference type="Gene3D" id="3.80.10.10">
    <property type="entry name" value="Ribonuclease Inhibitor"/>
    <property type="match status" value="2"/>
</dbReference>
<dbReference type="InterPro" id="IPR027417">
    <property type="entry name" value="P-loop_NTPase"/>
</dbReference>